<dbReference type="AlphaFoldDB" id="A0A183IHR4"/>
<feature type="region of interest" description="Disordered" evidence="1">
    <location>
        <begin position="1"/>
        <end position="43"/>
    </location>
</feature>
<name>A0A183IHR4_9BILA</name>
<evidence type="ECO:0000313" key="4">
    <source>
        <dbReference type="WBParaSite" id="SBAD_0000330501-mRNA-1"/>
    </source>
</evidence>
<evidence type="ECO:0000256" key="1">
    <source>
        <dbReference type="SAM" id="MobiDB-lite"/>
    </source>
</evidence>
<dbReference type="EMBL" id="UZAM01007601">
    <property type="protein sequence ID" value="VDP00246.1"/>
    <property type="molecule type" value="Genomic_DNA"/>
</dbReference>
<accession>A0A183IHR4</accession>
<sequence length="291" mass="32170">MPVSPAKRDDAEEAEKEKEKEENEQEEKSNGSPSTTTTAARSGRVEAVINVKPVGRNHLSLSLTNPLTDNRISFLYGGGGGGSEIGSGRVHRTSSLSESTQASTANRYFASPTSPSFLHLGQLKTGVVSRVIRAISDSRFMRSRMFKHSAAPMHWCHPPTQPLRHQVRTLAKDFEDGAADHIGPLKLYHAETYKRELRKITSNKLGRVFRRIRCFEFLSTTEKLLSDQQLAQVQSKELPQLSSPPDQTPHVPKVSTAPNLAPKSGNDRRFSRKESFIAAVTKNKAQCLGNP</sequence>
<keyword evidence="3" id="KW-1185">Reference proteome</keyword>
<dbReference type="Proteomes" id="UP000270296">
    <property type="component" value="Unassembled WGS sequence"/>
</dbReference>
<feature type="compositionally biased region" description="Basic and acidic residues" evidence="1">
    <location>
        <begin position="1"/>
        <end position="29"/>
    </location>
</feature>
<reference evidence="4" key="1">
    <citation type="submission" date="2016-06" db="UniProtKB">
        <authorList>
            <consortium name="WormBaseParasite"/>
        </authorList>
    </citation>
    <scope>IDENTIFICATION</scope>
</reference>
<reference evidence="2 3" key="2">
    <citation type="submission" date="2018-11" db="EMBL/GenBank/DDBJ databases">
        <authorList>
            <consortium name="Pathogen Informatics"/>
        </authorList>
    </citation>
    <scope>NUCLEOTIDE SEQUENCE [LARGE SCALE GENOMIC DNA]</scope>
</reference>
<evidence type="ECO:0000313" key="2">
    <source>
        <dbReference type="EMBL" id="VDP00246.1"/>
    </source>
</evidence>
<dbReference type="WBParaSite" id="SBAD_0000330501-mRNA-1">
    <property type="protein sequence ID" value="SBAD_0000330501-mRNA-1"/>
    <property type="gene ID" value="SBAD_0000330501"/>
</dbReference>
<evidence type="ECO:0000313" key="3">
    <source>
        <dbReference type="Proteomes" id="UP000270296"/>
    </source>
</evidence>
<feature type="compositionally biased region" description="Polar residues" evidence="1">
    <location>
        <begin position="30"/>
        <end position="40"/>
    </location>
</feature>
<feature type="compositionally biased region" description="Polar residues" evidence="1">
    <location>
        <begin position="235"/>
        <end position="245"/>
    </location>
</feature>
<proteinExistence type="predicted"/>
<protein>
    <submittedName>
        <fullName evidence="2 4">Uncharacterized protein</fullName>
    </submittedName>
</protein>
<gene>
    <name evidence="2" type="ORF">SBAD_LOCUS3159</name>
</gene>
<feature type="region of interest" description="Disordered" evidence="1">
    <location>
        <begin position="235"/>
        <end position="273"/>
    </location>
</feature>
<dbReference type="OrthoDB" id="10659480at2759"/>
<organism evidence="4">
    <name type="scientific">Soboliphyme baturini</name>
    <dbReference type="NCBI Taxonomy" id="241478"/>
    <lineage>
        <taxon>Eukaryota</taxon>
        <taxon>Metazoa</taxon>
        <taxon>Ecdysozoa</taxon>
        <taxon>Nematoda</taxon>
        <taxon>Enoplea</taxon>
        <taxon>Dorylaimia</taxon>
        <taxon>Dioctophymatida</taxon>
        <taxon>Dioctophymatoidea</taxon>
        <taxon>Soboliphymatidae</taxon>
        <taxon>Soboliphyme</taxon>
    </lineage>
</organism>